<accession>A2DUJ7</accession>
<evidence type="ECO:0000256" key="5">
    <source>
        <dbReference type="ARBA" id="ARBA00023136"/>
    </source>
</evidence>
<dbReference type="InterPro" id="IPR017850">
    <property type="entry name" value="Alkaline_phosphatase_core_sf"/>
</dbReference>
<proteinExistence type="predicted"/>
<gene>
    <name evidence="7" type="ORF">TVAG_165160</name>
</gene>
<evidence type="ECO:0000256" key="2">
    <source>
        <dbReference type="ARBA" id="ARBA00022475"/>
    </source>
</evidence>
<dbReference type="Gene3D" id="3.40.720.10">
    <property type="entry name" value="Alkaline Phosphatase, subunit A"/>
    <property type="match status" value="1"/>
</dbReference>
<dbReference type="Pfam" id="PF00884">
    <property type="entry name" value="Sulfatase"/>
    <property type="match status" value="1"/>
</dbReference>
<dbReference type="InterPro" id="IPR050448">
    <property type="entry name" value="OpgB/LTA_synthase_biosynth"/>
</dbReference>
<evidence type="ECO:0000256" key="4">
    <source>
        <dbReference type="ARBA" id="ARBA00022989"/>
    </source>
</evidence>
<comment type="subcellular location">
    <subcellularLocation>
        <location evidence="1">Cell membrane</location>
        <topology evidence="1">Multi-pass membrane protein</topology>
    </subcellularLocation>
</comment>
<dbReference type="GO" id="GO:0016740">
    <property type="term" value="F:transferase activity"/>
    <property type="evidence" value="ECO:0000318"/>
    <property type="project" value="GO_Central"/>
</dbReference>
<feature type="domain" description="Sulfatase N-terminal" evidence="6">
    <location>
        <begin position="16"/>
        <end position="302"/>
    </location>
</feature>
<dbReference type="CDD" id="cd16015">
    <property type="entry name" value="LTA_synthase"/>
    <property type="match status" value="1"/>
</dbReference>
<keyword evidence="3" id="KW-0812">Transmembrane</keyword>
<name>A2DUJ7_TRIV3</name>
<keyword evidence="2" id="KW-1003">Cell membrane</keyword>
<reference evidence="7" key="2">
    <citation type="journal article" date="2007" name="Science">
        <title>Draft genome sequence of the sexually transmitted pathogen Trichomonas vaginalis.</title>
        <authorList>
            <person name="Carlton J.M."/>
            <person name="Hirt R.P."/>
            <person name="Silva J.C."/>
            <person name="Delcher A.L."/>
            <person name="Schatz M."/>
            <person name="Zhao Q."/>
            <person name="Wortman J.R."/>
            <person name="Bidwell S.L."/>
            <person name="Alsmark U.C.M."/>
            <person name="Besteiro S."/>
            <person name="Sicheritz-Ponten T."/>
            <person name="Noel C.J."/>
            <person name="Dacks J.B."/>
            <person name="Foster P.G."/>
            <person name="Simillion C."/>
            <person name="Van de Peer Y."/>
            <person name="Miranda-Saavedra D."/>
            <person name="Barton G.J."/>
            <person name="Westrop G.D."/>
            <person name="Mueller S."/>
            <person name="Dessi D."/>
            <person name="Fiori P.L."/>
            <person name="Ren Q."/>
            <person name="Paulsen I."/>
            <person name="Zhang H."/>
            <person name="Bastida-Corcuera F.D."/>
            <person name="Simoes-Barbosa A."/>
            <person name="Brown M.T."/>
            <person name="Hayes R.D."/>
            <person name="Mukherjee M."/>
            <person name="Okumura C.Y."/>
            <person name="Schneider R."/>
            <person name="Smith A.J."/>
            <person name="Vanacova S."/>
            <person name="Villalvazo M."/>
            <person name="Haas B.J."/>
            <person name="Pertea M."/>
            <person name="Feldblyum T.V."/>
            <person name="Utterback T.R."/>
            <person name="Shu C.L."/>
            <person name="Osoegawa K."/>
            <person name="de Jong P.J."/>
            <person name="Hrdy I."/>
            <person name="Horvathova L."/>
            <person name="Zubacova Z."/>
            <person name="Dolezal P."/>
            <person name="Malik S.B."/>
            <person name="Logsdon J.M. Jr."/>
            <person name="Henze K."/>
            <person name="Gupta A."/>
            <person name="Wang C.C."/>
            <person name="Dunne R.L."/>
            <person name="Upcroft J.A."/>
            <person name="Upcroft P."/>
            <person name="White O."/>
            <person name="Salzberg S.L."/>
            <person name="Tang P."/>
            <person name="Chiu C.-H."/>
            <person name="Lee Y.-S."/>
            <person name="Embley T.M."/>
            <person name="Coombs G.H."/>
            <person name="Mottram J.C."/>
            <person name="Tachezy J."/>
            <person name="Fraser-Liggett C.M."/>
            <person name="Johnson P.J."/>
        </authorList>
    </citation>
    <scope>NUCLEOTIDE SEQUENCE [LARGE SCALE GENOMIC DNA]</scope>
    <source>
        <strain evidence="7">G3</strain>
    </source>
</reference>
<organism evidence="7 8">
    <name type="scientific">Trichomonas vaginalis (strain ATCC PRA-98 / G3)</name>
    <dbReference type="NCBI Taxonomy" id="412133"/>
    <lineage>
        <taxon>Eukaryota</taxon>
        <taxon>Metamonada</taxon>
        <taxon>Parabasalia</taxon>
        <taxon>Trichomonadida</taxon>
        <taxon>Trichomonadidae</taxon>
        <taxon>Trichomonas</taxon>
    </lineage>
</organism>
<keyword evidence="8" id="KW-1185">Reference proteome</keyword>
<dbReference type="PANTHER" id="PTHR47371">
    <property type="entry name" value="LIPOTEICHOIC ACID SYNTHASE"/>
    <property type="match status" value="1"/>
</dbReference>
<evidence type="ECO:0000313" key="7">
    <source>
        <dbReference type="EMBL" id="EAY15888.1"/>
    </source>
</evidence>
<evidence type="ECO:0000313" key="8">
    <source>
        <dbReference type="Proteomes" id="UP000001542"/>
    </source>
</evidence>
<dbReference type="OrthoDB" id="413313at2759"/>
<dbReference type="InParanoid" id="A2DUJ7"/>
<dbReference type="VEuPathDB" id="TrichDB:TVAGG3_0663110"/>
<dbReference type="SUPFAM" id="SSF53649">
    <property type="entry name" value="Alkaline phosphatase-like"/>
    <property type="match status" value="1"/>
</dbReference>
<dbReference type="GO" id="GO:0005886">
    <property type="term" value="C:plasma membrane"/>
    <property type="evidence" value="ECO:0007669"/>
    <property type="project" value="UniProtKB-SubCell"/>
</dbReference>
<dbReference type="VEuPathDB" id="TrichDB:TVAG_165160"/>
<dbReference type="AlphaFoldDB" id="A2DUJ7"/>
<dbReference type="Proteomes" id="UP000001542">
    <property type="component" value="Unassembled WGS sequence"/>
</dbReference>
<evidence type="ECO:0000256" key="3">
    <source>
        <dbReference type="ARBA" id="ARBA00022692"/>
    </source>
</evidence>
<dbReference type="SMR" id="A2DUJ7"/>
<dbReference type="RefSeq" id="XP_001328111.1">
    <property type="nucleotide sequence ID" value="XM_001328076.1"/>
</dbReference>
<dbReference type="EMBL" id="DS113249">
    <property type="protein sequence ID" value="EAY15888.1"/>
    <property type="molecule type" value="Genomic_DNA"/>
</dbReference>
<evidence type="ECO:0000256" key="1">
    <source>
        <dbReference type="ARBA" id="ARBA00004651"/>
    </source>
</evidence>
<reference evidence="7" key="1">
    <citation type="submission" date="2006-10" db="EMBL/GenBank/DDBJ databases">
        <authorList>
            <person name="Amadeo P."/>
            <person name="Zhao Q."/>
            <person name="Wortman J."/>
            <person name="Fraser-Liggett C."/>
            <person name="Carlton J."/>
        </authorList>
    </citation>
    <scope>NUCLEOTIDE SEQUENCE</scope>
    <source>
        <strain evidence="7">G3</strain>
    </source>
</reference>
<dbReference type="PANTHER" id="PTHR47371:SF3">
    <property type="entry name" value="PHOSPHOGLYCEROL TRANSFERASE I"/>
    <property type="match status" value="1"/>
</dbReference>
<dbReference type="KEGG" id="tva:4773893"/>
<keyword evidence="4" id="KW-1133">Transmembrane helix</keyword>
<protein>
    <recommendedName>
        <fullName evidence="6">Sulfatase N-terminal domain-containing protein</fullName>
    </recommendedName>
</protein>
<evidence type="ECO:0000259" key="6">
    <source>
        <dbReference type="Pfam" id="PF00884"/>
    </source>
</evidence>
<dbReference type="InterPro" id="IPR000917">
    <property type="entry name" value="Sulfatase_N"/>
</dbReference>
<keyword evidence="5" id="KW-0472">Membrane</keyword>
<dbReference type="eggNOG" id="ENOG502SXMG">
    <property type="taxonomic scope" value="Eukaryota"/>
</dbReference>
<dbReference type="GO" id="GO:0016020">
    <property type="term" value="C:membrane"/>
    <property type="evidence" value="ECO:0000318"/>
    <property type="project" value="GO_Central"/>
</dbReference>
<sequence>MINPSSKLLQFPEKKKNIILIDLESMDSAFLSTKNGGCMDESLIPYLEELALDKNNIHFTNTSYPKLGGMSIVSRTEFSTGSTFGVLCGAPFMGDNYKWGRSHGYLDKLTCMSNLLQDEDYILSATFGSTFGDWGFGNIFRKHNFDKINTRYQIERDIHNEYVKDFATYSYFKRELNYLHKSRKPFLAFITTSDTHEPGIECDYCPKNISQQLFKTVRCANNQIKEFLEWAKLQEWYNNTVIVIYGDHVSRDVNVIDIAKAKNMMREAYIVFINSEVKANKTYERKFIAYDLFPSILAATGVKIKDNRLGLGVNIFSNESTLLEKYQDKFVSSFSDTTYWYETVILNKPAQCDGFTPCISIENFTQI</sequence>
<dbReference type="STRING" id="5722.A2DUJ7"/>